<evidence type="ECO:0000313" key="1">
    <source>
        <dbReference type="EMBL" id="MEO1772131.1"/>
    </source>
</evidence>
<keyword evidence="2" id="KW-1185">Reference proteome</keyword>
<sequence length="89" mass="10193">MMTSFPINQQLNPYFETLFLLHLTPFDEKAKQETLAELDHLGIDAASFYENHYSTITSYYSTFEENRVATASSYFGATDSSNCAKFTRL</sequence>
<dbReference type="Proteomes" id="UP000664357">
    <property type="component" value="Unassembled WGS sequence"/>
</dbReference>
<evidence type="ECO:0000313" key="2">
    <source>
        <dbReference type="Proteomes" id="UP000664357"/>
    </source>
</evidence>
<name>A0ABV0EU08_9ENTE</name>
<protein>
    <submittedName>
        <fullName evidence="1">Uncharacterized protein</fullName>
    </submittedName>
</protein>
<gene>
    <name evidence="1" type="ORF">JZO67_004113</name>
</gene>
<accession>A0ABV0EU08</accession>
<dbReference type="EMBL" id="JAFREL020000004">
    <property type="protein sequence ID" value="MEO1772131.1"/>
    <property type="molecule type" value="Genomic_DNA"/>
</dbReference>
<reference evidence="1 2" key="1">
    <citation type="submission" date="2021-03" db="EMBL/GenBank/DDBJ databases">
        <authorList>
            <person name="Gilmore M.S."/>
            <person name="Schwartzman J."/>
            <person name="Van Tyne D."/>
            <person name="Martin M."/>
            <person name="Earl A.M."/>
            <person name="Manson A.L."/>
            <person name="Straub T."/>
            <person name="Salamzade R."/>
            <person name="Saavedra J."/>
            <person name="Lebreton F."/>
            <person name="Prichula J."/>
            <person name="Schaufler K."/>
            <person name="Gaca A."/>
            <person name="Sgardioli B."/>
            <person name="Wagenaar J."/>
            <person name="Strong T."/>
        </authorList>
    </citation>
    <scope>NUCLEOTIDE SEQUENCE [LARGE SCALE GENOMIC DNA]</scope>
    <source>
        <strain evidence="1 2">665A</strain>
    </source>
</reference>
<organism evidence="1 2">
    <name type="scientific">Candidatus Enterococcus ferrettii</name>
    <dbReference type="NCBI Taxonomy" id="2815324"/>
    <lineage>
        <taxon>Bacteria</taxon>
        <taxon>Bacillati</taxon>
        <taxon>Bacillota</taxon>
        <taxon>Bacilli</taxon>
        <taxon>Lactobacillales</taxon>
        <taxon>Enterococcaceae</taxon>
        <taxon>Enterococcus</taxon>
    </lineage>
</organism>
<proteinExistence type="predicted"/>
<reference evidence="1 2" key="2">
    <citation type="submission" date="2024-02" db="EMBL/GenBank/DDBJ databases">
        <title>The Genome Sequence of Enterococcus sp. DIV0159.</title>
        <authorList>
            <person name="Earl A."/>
            <person name="Manson A."/>
            <person name="Gilmore M."/>
            <person name="Sanders J."/>
            <person name="Shea T."/>
            <person name="Howe W."/>
            <person name="Livny J."/>
            <person name="Cuomo C."/>
            <person name="Neafsey D."/>
            <person name="Birren B."/>
        </authorList>
    </citation>
    <scope>NUCLEOTIDE SEQUENCE [LARGE SCALE GENOMIC DNA]</scope>
    <source>
        <strain evidence="1 2">665A</strain>
    </source>
</reference>
<comment type="caution">
    <text evidence="1">The sequence shown here is derived from an EMBL/GenBank/DDBJ whole genome shotgun (WGS) entry which is preliminary data.</text>
</comment>